<reference evidence="2" key="1">
    <citation type="submission" date="2023-04" db="EMBL/GenBank/DDBJ databases">
        <authorList>
            <person name="Vijverberg K."/>
            <person name="Xiong W."/>
            <person name="Schranz E."/>
        </authorList>
    </citation>
    <scope>NUCLEOTIDE SEQUENCE</scope>
</reference>
<dbReference type="EMBL" id="OX465084">
    <property type="protein sequence ID" value="CAI9300168.1"/>
    <property type="molecule type" value="Genomic_DNA"/>
</dbReference>
<protein>
    <submittedName>
        <fullName evidence="2">Uncharacterized protein</fullName>
    </submittedName>
</protein>
<keyword evidence="3" id="KW-1185">Reference proteome</keyword>
<feature type="region of interest" description="Disordered" evidence="1">
    <location>
        <begin position="304"/>
        <end position="325"/>
    </location>
</feature>
<accession>A0AA35ZXH3</accession>
<evidence type="ECO:0000256" key="1">
    <source>
        <dbReference type="SAM" id="MobiDB-lite"/>
    </source>
</evidence>
<gene>
    <name evidence="2" type="ORF">LSALG_LOCUS38820</name>
</gene>
<evidence type="ECO:0000313" key="2">
    <source>
        <dbReference type="EMBL" id="CAI9300168.1"/>
    </source>
</evidence>
<proteinExistence type="predicted"/>
<sequence length="453" mass="52105">MASLNGRFLTIDFHYKGMFVPNPLVYLDPMRMSVRDVDFGGMDYREFVLWVSKLTRQGCDNLYYCSTHERLAEGIRRIDNDVDYFEFIEDGYMDKNELRVNVYIDHQNERILDWADKEMLTGDEVSEVIEDDDTESQISDIMECEHEPDEEVHTFDKTDGDEFLNKLCGKPIVNSNQEEVNDAADDEVNDEDDEVVFPVFDEKQEWDKMVLVLGMKFSNPLELKLCLTNYAVKNGSCDAYENGISKSLNSVIEAARKKPLITMLEEIQVYVMERLCIYKAKGQSWDLNICPSIRLKLNKLKEQQRERGHNRSTCPQRPNDVPSTSGKVDLEAELEVEHVVMFESESDSEFESESDVDANIEVEANIEVPEVDVVHEVDANIEVDVVPEVEVDVVPDVEADVPLVQDDIEHEIQDDIEVDAPLVQDDIEEEIQDEVEHEIEVQDNVELDIQDNA</sequence>
<organism evidence="2 3">
    <name type="scientific">Lactuca saligna</name>
    <name type="common">Willowleaf lettuce</name>
    <dbReference type="NCBI Taxonomy" id="75948"/>
    <lineage>
        <taxon>Eukaryota</taxon>
        <taxon>Viridiplantae</taxon>
        <taxon>Streptophyta</taxon>
        <taxon>Embryophyta</taxon>
        <taxon>Tracheophyta</taxon>
        <taxon>Spermatophyta</taxon>
        <taxon>Magnoliopsida</taxon>
        <taxon>eudicotyledons</taxon>
        <taxon>Gunneridae</taxon>
        <taxon>Pentapetalae</taxon>
        <taxon>asterids</taxon>
        <taxon>campanulids</taxon>
        <taxon>Asterales</taxon>
        <taxon>Asteraceae</taxon>
        <taxon>Cichorioideae</taxon>
        <taxon>Cichorieae</taxon>
        <taxon>Lactucinae</taxon>
        <taxon>Lactuca</taxon>
    </lineage>
</organism>
<dbReference type="AlphaFoldDB" id="A0AA35ZXH3"/>
<dbReference type="Proteomes" id="UP001177003">
    <property type="component" value="Chromosome 8"/>
</dbReference>
<name>A0AA35ZXH3_LACSI</name>
<evidence type="ECO:0000313" key="3">
    <source>
        <dbReference type="Proteomes" id="UP001177003"/>
    </source>
</evidence>
<feature type="compositionally biased region" description="Polar residues" evidence="1">
    <location>
        <begin position="311"/>
        <end position="325"/>
    </location>
</feature>